<comment type="caution">
    <text evidence="3">The sequence shown here is derived from an EMBL/GenBank/DDBJ whole genome shotgun (WGS) entry which is preliminary data.</text>
</comment>
<organism evidence="3 4">
    <name type="scientific">Microtetraspora malaysiensis</name>
    <dbReference type="NCBI Taxonomy" id="161358"/>
    <lineage>
        <taxon>Bacteria</taxon>
        <taxon>Bacillati</taxon>
        <taxon>Actinomycetota</taxon>
        <taxon>Actinomycetes</taxon>
        <taxon>Streptosporangiales</taxon>
        <taxon>Streptosporangiaceae</taxon>
        <taxon>Microtetraspora</taxon>
    </lineage>
</organism>
<dbReference type="PANTHER" id="PTHR39515:SF2">
    <property type="entry name" value="HTH-TYPE TRANSCRIPTIONAL REGULATOR RV0880"/>
    <property type="match status" value="1"/>
</dbReference>
<keyword evidence="4" id="KW-1185">Reference proteome</keyword>
<protein>
    <submittedName>
        <fullName evidence="3">MarR family winged helix-turn-helix transcriptional regulator</fullName>
    </submittedName>
</protein>
<proteinExistence type="predicted"/>
<accession>A0ABW6T102</accession>
<dbReference type="InterPro" id="IPR036390">
    <property type="entry name" value="WH_DNA-bd_sf"/>
</dbReference>
<dbReference type="PROSITE" id="PS50995">
    <property type="entry name" value="HTH_MARR_2"/>
    <property type="match status" value="1"/>
</dbReference>
<dbReference type="InterPro" id="IPR052526">
    <property type="entry name" value="HTH-type_Bedaq_tolerance"/>
</dbReference>
<evidence type="ECO:0000259" key="2">
    <source>
        <dbReference type="PROSITE" id="PS50995"/>
    </source>
</evidence>
<dbReference type="SMART" id="SM00347">
    <property type="entry name" value="HTH_MARR"/>
    <property type="match status" value="1"/>
</dbReference>
<feature type="compositionally biased region" description="Basic and acidic residues" evidence="1">
    <location>
        <begin position="162"/>
        <end position="172"/>
    </location>
</feature>
<evidence type="ECO:0000313" key="3">
    <source>
        <dbReference type="EMBL" id="MFF3670954.1"/>
    </source>
</evidence>
<dbReference type="Gene3D" id="1.10.10.10">
    <property type="entry name" value="Winged helix-like DNA-binding domain superfamily/Winged helix DNA-binding domain"/>
    <property type="match status" value="1"/>
</dbReference>
<gene>
    <name evidence="3" type="ORF">ACFYXI_35745</name>
</gene>
<dbReference type="PANTHER" id="PTHR39515">
    <property type="entry name" value="CONSERVED PROTEIN"/>
    <property type="match status" value="1"/>
</dbReference>
<feature type="region of interest" description="Disordered" evidence="1">
    <location>
        <begin position="143"/>
        <end position="172"/>
    </location>
</feature>
<dbReference type="EMBL" id="JBIASD010000038">
    <property type="protein sequence ID" value="MFF3670954.1"/>
    <property type="molecule type" value="Genomic_DNA"/>
</dbReference>
<dbReference type="InterPro" id="IPR036388">
    <property type="entry name" value="WH-like_DNA-bd_sf"/>
</dbReference>
<dbReference type="InterPro" id="IPR000835">
    <property type="entry name" value="HTH_MarR-typ"/>
</dbReference>
<name>A0ABW6T102_9ACTN</name>
<evidence type="ECO:0000313" key="4">
    <source>
        <dbReference type="Proteomes" id="UP001602013"/>
    </source>
</evidence>
<feature type="domain" description="HTH marR-type" evidence="2">
    <location>
        <begin position="9"/>
        <end position="137"/>
    </location>
</feature>
<feature type="compositionally biased region" description="Basic and acidic residues" evidence="1">
    <location>
        <begin position="143"/>
        <end position="152"/>
    </location>
</feature>
<dbReference type="SUPFAM" id="SSF46785">
    <property type="entry name" value="Winged helix' DNA-binding domain"/>
    <property type="match status" value="1"/>
</dbReference>
<sequence>MSEFAELSIADLTRVLEDFTRMHIRLPSERRLSFTTLSVLHTLAGSGPKRLTELAGNEQVTQSAITQIVTKLERDGLVERHPDPSDGRAVLVHVAAAGAAIVDGRRAERIARLSELADRLTPAERASIADALPALARMVELHGRPAGERDAAAPEAAGSDTDTPRESTRRRR</sequence>
<reference evidence="3 4" key="1">
    <citation type="submission" date="2024-10" db="EMBL/GenBank/DDBJ databases">
        <title>The Natural Products Discovery Center: Release of the First 8490 Sequenced Strains for Exploring Actinobacteria Biosynthetic Diversity.</title>
        <authorList>
            <person name="Kalkreuter E."/>
            <person name="Kautsar S.A."/>
            <person name="Yang D."/>
            <person name="Bader C.D."/>
            <person name="Teijaro C.N."/>
            <person name="Fluegel L."/>
            <person name="Davis C.M."/>
            <person name="Simpson J.R."/>
            <person name="Lauterbach L."/>
            <person name="Steele A.D."/>
            <person name="Gui C."/>
            <person name="Meng S."/>
            <person name="Li G."/>
            <person name="Viehrig K."/>
            <person name="Ye F."/>
            <person name="Su P."/>
            <person name="Kiefer A.F."/>
            <person name="Nichols A."/>
            <person name="Cepeda A.J."/>
            <person name="Yan W."/>
            <person name="Fan B."/>
            <person name="Jiang Y."/>
            <person name="Adhikari A."/>
            <person name="Zheng C.-J."/>
            <person name="Schuster L."/>
            <person name="Cowan T.M."/>
            <person name="Smanski M.J."/>
            <person name="Chevrette M.G."/>
            <person name="De Carvalho L.P.S."/>
            <person name="Shen B."/>
        </authorList>
    </citation>
    <scope>NUCLEOTIDE SEQUENCE [LARGE SCALE GENOMIC DNA]</scope>
    <source>
        <strain evidence="3 4">NPDC002173</strain>
    </source>
</reference>
<dbReference type="RefSeq" id="WP_387417157.1">
    <property type="nucleotide sequence ID" value="NZ_JBIASD010000038.1"/>
</dbReference>
<dbReference type="Proteomes" id="UP001602013">
    <property type="component" value="Unassembled WGS sequence"/>
</dbReference>
<dbReference type="Pfam" id="PF01047">
    <property type="entry name" value="MarR"/>
    <property type="match status" value="1"/>
</dbReference>
<evidence type="ECO:0000256" key="1">
    <source>
        <dbReference type="SAM" id="MobiDB-lite"/>
    </source>
</evidence>